<dbReference type="EMBL" id="CAXAMN010000880">
    <property type="protein sequence ID" value="CAK8991194.1"/>
    <property type="molecule type" value="Genomic_DNA"/>
</dbReference>
<gene>
    <name evidence="1" type="ORF">CCMP2556_LOCUS2355</name>
</gene>
<organism evidence="1 2">
    <name type="scientific">Durusdinium trenchii</name>
    <dbReference type="NCBI Taxonomy" id="1381693"/>
    <lineage>
        <taxon>Eukaryota</taxon>
        <taxon>Sar</taxon>
        <taxon>Alveolata</taxon>
        <taxon>Dinophyceae</taxon>
        <taxon>Suessiales</taxon>
        <taxon>Symbiodiniaceae</taxon>
        <taxon>Durusdinium</taxon>
    </lineage>
</organism>
<evidence type="ECO:0000313" key="1">
    <source>
        <dbReference type="EMBL" id="CAK8991194.1"/>
    </source>
</evidence>
<reference evidence="1 2" key="1">
    <citation type="submission" date="2024-02" db="EMBL/GenBank/DDBJ databases">
        <authorList>
            <person name="Chen Y."/>
            <person name="Shah S."/>
            <person name="Dougan E. K."/>
            <person name="Thang M."/>
            <person name="Chan C."/>
        </authorList>
    </citation>
    <scope>NUCLEOTIDE SEQUENCE [LARGE SCALE GENOMIC DNA]</scope>
</reference>
<protein>
    <submittedName>
        <fullName evidence="1">Uncharacterized protein</fullName>
    </submittedName>
</protein>
<keyword evidence="2" id="KW-1185">Reference proteome</keyword>
<proteinExistence type="predicted"/>
<evidence type="ECO:0000313" key="2">
    <source>
        <dbReference type="Proteomes" id="UP001642484"/>
    </source>
</evidence>
<accession>A0ABP0HPA8</accession>
<name>A0ABP0HPA8_9DINO</name>
<comment type="caution">
    <text evidence="1">The sequence shown here is derived from an EMBL/GenBank/DDBJ whole genome shotgun (WGS) entry which is preliminary data.</text>
</comment>
<sequence length="207" mass="23583">MGVRCRNCGSRYDFQTGMRWWRASRGEGEPPWTQRRIEVPFGEVASIPFSTDWQDDVTRKKQDGLEYLLLTKNNVVVEHAGRLQEEDFPLSLKRKQAPTELPCLHTVGFWKFEGHVRIRDSEHVKHVLAISFSESTARLFGESPEEVARNPEARKMVQEKLIGLFKEPRADQQGFHVMSIRRQGSGAGGGDVDAGWILASTAVQWCE</sequence>
<dbReference type="Proteomes" id="UP001642484">
    <property type="component" value="Unassembled WGS sequence"/>
</dbReference>